<keyword evidence="1" id="KW-0238">DNA-binding</keyword>
<accession>A0A1F7XBZ1</accession>
<evidence type="ECO:0000256" key="1">
    <source>
        <dbReference type="PROSITE-ProRule" id="PRU01076"/>
    </source>
</evidence>
<gene>
    <name evidence="3" type="ORF">A2V80_00110</name>
</gene>
<dbReference type="Gene3D" id="2.10.260.10">
    <property type="match status" value="1"/>
</dbReference>
<organism evidence="3 4">
    <name type="scientific">Candidatus Woesebacteria bacterium RBG_16_39_8b</name>
    <dbReference type="NCBI Taxonomy" id="1802482"/>
    <lineage>
        <taxon>Bacteria</taxon>
        <taxon>Candidatus Woeseibacteriota</taxon>
    </lineage>
</organism>
<dbReference type="EMBL" id="MGFU01000034">
    <property type="protein sequence ID" value="OGM12554.1"/>
    <property type="molecule type" value="Genomic_DNA"/>
</dbReference>
<dbReference type="AlphaFoldDB" id="A0A1F7XBZ1"/>
<proteinExistence type="predicted"/>
<name>A0A1F7XBZ1_9BACT</name>
<dbReference type="SMART" id="SM00966">
    <property type="entry name" value="SpoVT_AbrB"/>
    <property type="match status" value="1"/>
</dbReference>
<evidence type="ECO:0000313" key="3">
    <source>
        <dbReference type="EMBL" id="OGM12554.1"/>
    </source>
</evidence>
<feature type="domain" description="SpoVT-AbrB" evidence="2">
    <location>
        <begin position="2"/>
        <end position="47"/>
    </location>
</feature>
<dbReference type="Pfam" id="PF04014">
    <property type="entry name" value="MazE_antitoxin"/>
    <property type="match status" value="1"/>
</dbReference>
<dbReference type="InterPro" id="IPR037914">
    <property type="entry name" value="SpoVT-AbrB_sf"/>
</dbReference>
<dbReference type="InterPro" id="IPR007159">
    <property type="entry name" value="SpoVT-AbrB_dom"/>
</dbReference>
<dbReference type="PROSITE" id="PS51740">
    <property type="entry name" value="SPOVT_ABRB"/>
    <property type="match status" value="1"/>
</dbReference>
<dbReference type="SUPFAM" id="SSF89447">
    <property type="entry name" value="AbrB/MazE/MraZ-like"/>
    <property type="match status" value="1"/>
</dbReference>
<dbReference type="NCBIfam" id="TIGR01439">
    <property type="entry name" value="lp_hng_hel_AbrB"/>
    <property type="match status" value="1"/>
</dbReference>
<dbReference type="GO" id="GO:0003677">
    <property type="term" value="F:DNA binding"/>
    <property type="evidence" value="ECO:0007669"/>
    <property type="project" value="UniProtKB-UniRule"/>
</dbReference>
<comment type="caution">
    <text evidence="3">The sequence shown here is derived from an EMBL/GenBank/DDBJ whole genome shotgun (WGS) entry which is preliminary data.</text>
</comment>
<evidence type="ECO:0000259" key="2">
    <source>
        <dbReference type="PROSITE" id="PS51740"/>
    </source>
</evidence>
<dbReference type="Proteomes" id="UP000179013">
    <property type="component" value="Unassembled WGS sequence"/>
</dbReference>
<evidence type="ECO:0000313" key="4">
    <source>
        <dbReference type="Proteomes" id="UP000179013"/>
    </source>
</evidence>
<sequence length="84" mass="8991">MIYAVSITSQGQISIPAKVQKQLGLKKPSKAILSVEGGKMVVEPVKDFLELGGSLKTSKPPLSSQEIHEMFAESLASEYATGKK</sequence>
<protein>
    <recommendedName>
        <fullName evidence="2">SpoVT-AbrB domain-containing protein</fullName>
    </recommendedName>
</protein>
<reference evidence="3 4" key="1">
    <citation type="journal article" date="2016" name="Nat. Commun.">
        <title>Thousands of microbial genomes shed light on interconnected biogeochemical processes in an aquifer system.</title>
        <authorList>
            <person name="Anantharaman K."/>
            <person name="Brown C.T."/>
            <person name="Hug L.A."/>
            <person name="Sharon I."/>
            <person name="Castelle C.J."/>
            <person name="Probst A.J."/>
            <person name="Thomas B.C."/>
            <person name="Singh A."/>
            <person name="Wilkins M.J."/>
            <person name="Karaoz U."/>
            <person name="Brodie E.L."/>
            <person name="Williams K.H."/>
            <person name="Hubbard S.S."/>
            <person name="Banfield J.F."/>
        </authorList>
    </citation>
    <scope>NUCLEOTIDE SEQUENCE [LARGE SCALE GENOMIC DNA]</scope>
</reference>